<sequence length="111" mass="12691">MEMRNAQSFSLPLTLPFLSFTLKAIFFNIPALFLIYIALLTFCNTIFIFSLAMFWCQTLLERDQLRERSDVAGSILSLGNLFCTFFYGKAKYVGTLLVNYAQDHKAVKGHC</sequence>
<dbReference type="AlphaFoldDB" id="A0A8D9BQW0"/>
<accession>A0A8D9BQW0</accession>
<keyword evidence="1" id="KW-0472">Membrane</keyword>
<feature type="transmembrane region" description="Helical" evidence="1">
    <location>
        <begin position="33"/>
        <end position="56"/>
    </location>
</feature>
<keyword evidence="1" id="KW-0812">Transmembrane</keyword>
<name>A0A8D9BQW0_9HEMI</name>
<dbReference type="EMBL" id="HBUF01653938">
    <property type="protein sequence ID" value="CAG6787442.1"/>
    <property type="molecule type" value="Transcribed_RNA"/>
</dbReference>
<evidence type="ECO:0000313" key="2">
    <source>
        <dbReference type="EMBL" id="CAG6787442.1"/>
    </source>
</evidence>
<proteinExistence type="predicted"/>
<reference evidence="2" key="1">
    <citation type="submission" date="2021-05" db="EMBL/GenBank/DDBJ databases">
        <authorList>
            <person name="Alioto T."/>
            <person name="Alioto T."/>
            <person name="Gomez Garrido J."/>
        </authorList>
    </citation>
    <scope>NUCLEOTIDE SEQUENCE</scope>
</reference>
<organism evidence="2">
    <name type="scientific">Cacopsylla melanoneura</name>
    <dbReference type="NCBI Taxonomy" id="428564"/>
    <lineage>
        <taxon>Eukaryota</taxon>
        <taxon>Metazoa</taxon>
        <taxon>Ecdysozoa</taxon>
        <taxon>Arthropoda</taxon>
        <taxon>Hexapoda</taxon>
        <taxon>Insecta</taxon>
        <taxon>Pterygota</taxon>
        <taxon>Neoptera</taxon>
        <taxon>Paraneoptera</taxon>
        <taxon>Hemiptera</taxon>
        <taxon>Sternorrhyncha</taxon>
        <taxon>Psylloidea</taxon>
        <taxon>Psyllidae</taxon>
        <taxon>Psyllinae</taxon>
        <taxon>Cacopsylla</taxon>
    </lineage>
</organism>
<protein>
    <submittedName>
        <fullName evidence="2">Uncharacterized protein</fullName>
    </submittedName>
</protein>
<keyword evidence="1" id="KW-1133">Transmembrane helix</keyword>
<evidence type="ECO:0000256" key="1">
    <source>
        <dbReference type="SAM" id="Phobius"/>
    </source>
</evidence>